<gene>
    <name evidence="1" type="ORF">OE747_20900</name>
</gene>
<dbReference type="EMBL" id="JAOWLB010000022">
    <property type="protein sequence ID" value="MCV2890800.1"/>
    <property type="molecule type" value="Genomic_DNA"/>
</dbReference>
<evidence type="ECO:0008006" key="3">
    <source>
        <dbReference type="Google" id="ProtNLM"/>
    </source>
</evidence>
<evidence type="ECO:0000313" key="2">
    <source>
        <dbReference type="Proteomes" id="UP001320899"/>
    </source>
</evidence>
<name>A0ABT3AQ32_9RHOB</name>
<organism evidence="1 2">
    <name type="scientific">Ruegeria aquimaris</name>
    <dbReference type="NCBI Taxonomy" id="2984333"/>
    <lineage>
        <taxon>Bacteria</taxon>
        <taxon>Pseudomonadati</taxon>
        <taxon>Pseudomonadota</taxon>
        <taxon>Alphaproteobacteria</taxon>
        <taxon>Rhodobacterales</taxon>
        <taxon>Roseobacteraceae</taxon>
        <taxon>Ruegeria</taxon>
    </lineage>
</organism>
<reference evidence="1 2" key="1">
    <citation type="submission" date="2022-10" db="EMBL/GenBank/DDBJ databases">
        <title>Ruegeria sp. nov., isolated from ocean surface sediments.</title>
        <authorList>
            <person name="He W."/>
            <person name="Xue H.-P."/>
            <person name="Zhang D.-F."/>
        </authorList>
    </citation>
    <scope>NUCLEOTIDE SEQUENCE [LARGE SCALE GENOMIC DNA]</scope>
    <source>
        <strain evidence="1 2">XHP0148</strain>
    </source>
</reference>
<comment type="caution">
    <text evidence="1">The sequence shown here is derived from an EMBL/GenBank/DDBJ whole genome shotgun (WGS) entry which is preliminary data.</text>
</comment>
<proteinExistence type="predicted"/>
<dbReference type="Proteomes" id="UP001320899">
    <property type="component" value="Unassembled WGS sequence"/>
</dbReference>
<protein>
    <recommendedName>
        <fullName evidence="3">CN hydrolase domain-containing protein</fullName>
    </recommendedName>
</protein>
<accession>A0ABT3AQ32</accession>
<evidence type="ECO:0000313" key="1">
    <source>
        <dbReference type="EMBL" id="MCV2890800.1"/>
    </source>
</evidence>
<sequence length="607" mass="69351">MKDQTVGSVIRNVLPTGSVELPDYKVDGTISLTWKWEICPPHPMDVFAVAAYLLKVGGVIAFFEPSPFAEKDDLSGGQFVLSTADRKLADTAGEMWRDAEQNPKGFPPKYVQVLWRQLIRHWGDPVTPGSYLGDDADNSKWWRWALKLVMISDMACNRILRDPVGAFKRSPFEEFVEDWYLTPYREDDKLTRMRWRRGGASGMETPRPPASLTLLADRSVVCVLPKVRVAPVGATLRNLTRNLSLLPGRGEVRCSWYDLPEPANGEDQETLDILLIPEPATLEAKCFCPHEDTQQTQKNLHYWKKDWDNFHLDQTWIKGKEKRDLFLENCESLLKSAKDQSRRVNGIVLPEYAVDYALFEDLCTRLKKVEPGLEFIISGSSDNCREADGCAPEPGNHVLTRVWYGAADLHRTTSRRKHHRWRMDRSQVETYALSSSLNPKIKYWWESCPLGRREVHFHRFRKRSVFSVLICEELARSDPCHEILRSVAPNLIFALLLDGPQIRNRWPAQYASNLADDPGSSVLTMTSYGLIDRANRQGKFGPCHSFAMWKDETGKIVEIDMPKGDGPRAVLLSLWSEHVSDRTIAGKNNLARSWRYSSHYPVFSSRT</sequence>
<keyword evidence="2" id="KW-1185">Reference proteome</keyword>